<dbReference type="EMBL" id="PDCP01000017">
    <property type="protein sequence ID" value="PEG38938.1"/>
    <property type="molecule type" value="Genomic_DNA"/>
</dbReference>
<dbReference type="RefSeq" id="WP_097940287.1">
    <property type="nucleotide sequence ID" value="NZ_BLKS01000001.1"/>
</dbReference>
<accession>A0A2A7N687</accession>
<organism evidence="11 12">
    <name type="scientific">Mycolicibacterium agri</name>
    <name type="common">Mycobacterium agri</name>
    <dbReference type="NCBI Taxonomy" id="36811"/>
    <lineage>
        <taxon>Bacteria</taxon>
        <taxon>Bacillati</taxon>
        <taxon>Actinomycetota</taxon>
        <taxon>Actinomycetes</taxon>
        <taxon>Mycobacteriales</taxon>
        <taxon>Mycobacteriaceae</taxon>
        <taxon>Mycolicibacterium</taxon>
    </lineage>
</organism>
<dbReference type="PANTHER" id="PTHR23028">
    <property type="entry name" value="ACETYLTRANSFERASE"/>
    <property type="match status" value="1"/>
</dbReference>
<dbReference type="OrthoDB" id="3404679at2"/>
<dbReference type="SUPFAM" id="SSF52266">
    <property type="entry name" value="SGNH hydrolase"/>
    <property type="match status" value="1"/>
</dbReference>
<dbReference type="Pfam" id="PF01757">
    <property type="entry name" value="Acyl_transf_3"/>
    <property type="match status" value="1"/>
</dbReference>
<evidence type="ECO:0000259" key="9">
    <source>
        <dbReference type="Pfam" id="PF01757"/>
    </source>
</evidence>
<keyword evidence="6 8" id="KW-0472">Membrane</keyword>
<keyword evidence="4 8" id="KW-0812">Transmembrane</keyword>
<feature type="domain" description="SGNH" evidence="10">
    <location>
        <begin position="489"/>
        <end position="711"/>
    </location>
</feature>
<comment type="subcellular location">
    <subcellularLocation>
        <location evidence="1">Cell membrane</location>
        <topology evidence="1">Multi-pass membrane protein</topology>
    </subcellularLocation>
</comment>
<feature type="transmembrane region" description="Helical" evidence="8">
    <location>
        <begin position="258"/>
        <end position="279"/>
    </location>
</feature>
<dbReference type="AlphaFoldDB" id="A0A2A7N687"/>
<feature type="transmembrane region" description="Helical" evidence="8">
    <location>
        <begin position="389"/>
        <end position="409"/>
    </location>
</feature>
<evidence type="ECO:0000256" key="7">
    <source>
        <dbReference type="ARBA" id="ARBA00023315"/>
    </source>
</evidence>
<feature type="transmembrane region" description="Helical" evidence="8">
    <location>
        <begin position="54"/>
        <end position="74"/>
    </location>
</feature>
<feature type="transmembrane region" description="Helical" evidence="8">
    <location>
        <begin position="32"/>
        <end position="48"/>
    </location>
</feature>
<dbReference type="InterPro" id="IPR050879">
    <property type="entry name" value="Acyltransferase_3"/>
</dbReference>
<keyword evidence="7 11" id="KW-0012">Acyltransferase</keyword>
<evidence type="ECO:0000256" key="5">
    <source>
        <dbReference type="ARBA" id="ARBA00022989"/>
    </source>
</evidence>
<dbReference type="InterPro" id="IPR002656">
    <property type="entry name" value="Acyl_transf_3_dom"/>
</dbReference>
<dbReference type="GO" id="GO:0009103">
    <property type="term" value="P:lipopolysaccharide biosynthetic process"/>
    <property type="evidence" value="ECO:0007669"/>
    <property type="project" value="TreeGrafter"/>
</dbReference>
<dbReference type="InterPro" id="IPR036514">
    <property type="entry name" value="SGNH_hydro_sf"/>
</dbReference>
<evidence type="ECO:0000259" key="10">
    <source>
        <dbReference type="Pfam" id="PF19040"/>
    </source>
</evidence>
<keyword evidence="5 8" id="KW-1133">Transmembrane helix</keyword>
<evidence type="ECO:0000256" key="4">
    <source>
        <dbReference type="ARBA" id="ARBA00022692"/>
    </source>
</evidence>
<feature type="transmembrane region" description="Helical" evidence="8">
    <location>
        <begin position="169"/>
        <end position="188"/>
    </location>
</feature>
<dbReference type="Pfam" id="PF19040">
    <property type="entry name" value="SGNH"/>
    <property type="match status" value="1"/>
</dbReference>
<evidence type="ECO:0000256" key="6">
    <source>
        <dbReference type="ARBA" id="ARBA00023136"/>
    </source>
</evidence>
<dbReference type="GO" id="GO:0016747">
    <property type="term" value="F:acyltransferase activity, transferring groups other than amino-acyl groups"/>
    <property type="evidence" value="ECO:0007669"/>
    <property type="project" value="InterPro"/>
</dbReference>
<dbReference type="PANTHER" id="PTHR23028:SF53">
    <property type="entry name" value="ACYL_TRANSF_3 DOMAIN-CONTAINING PROTEIN"/>
    <property type="match status" value="1"/>
</dbReference>
<protein>
    <submittedName>
        <fullName evidence="11">Acyltransferase</fullName>
    </submittedName>
</protein>
<evidence type="ECO:0000313" key="11">
    <source>
        <dbReference type="EMBL" id="PEG38938.1"/>
    </source>
</evidence>
<gene>
    <name evidence="11" type="ORF">CQY20_11905</name>
</gene>
<feature type="transmembrane region" description="Helical" evidence="8">
    <location>
        <begin position="325"/>
        <end position="344"/>
    </location>
</feature>
<keyword evidence="2" id="KW-1003">Cell membrane</keyword>
<feature type="transmembrane region" description="Helical" evidence="8">
    <location>
        <begin position="285"/>
        <end position="304"/>
    </location>
</feature>
<evidence type="ECO:0000313" key="12">
    <source>
        <dbReference type="Proteomes" id="UP000220914"/>
    </source>
</evidence>
<reference evidence="11 12" key="1">
    <citation type="submission" date="2017-10" db="EMBL/GenBank/DDBJ databases">
        <title>The new phylogeny of genus Mycobacterium.</title>
        <authorList>
            <person name="Tortoli E."/>
            <person name="Trovato A."/>
            <person name="Cirillo D.M."/>
        </authorList>
    </citation>
    <scope>NUCLEOTIDE SEQUENCE [LARGE SCALE GENOMIC DNA]</scope>
    <source>
        <strain evidence="11 12">CCUG37673</strain>
    </source>
</reference>
<keyword evidence="3 11" id="KW-0808">Transferase</keyword>
<dbReference type="GO" id="GO:0005886">
    <property type="term" value="C:plasma membrane"/>
    <property type="evidence" value="ECO:0007669"/>
    <property type="project" value="UniProtKB-SubCell"/>
</dbReference>
<evidence type="ECO:0000256" key="1">
    <source>
        <dbReference type="ARBA" id="ARBA00004651"/>
    </source>
</evidence>
<evidence type="ECO:0000256" key="3">
    <source>
        <dbReference type="ARBA" id="ARBA00022679"/>
    </source>
</evidence>
<feature type="domain" description="Acyltransferase 3" evidence="9">
    <location>
        <begin position="29"/>
        <end position="367"/>
    </location>
</feature>
<sequence>MNRVSTPPRPAARRLSPTRGQTGLHFRRDIEGLRAVAVIAVVLFHAGMPGLGGGFIGVDVFFVVSGFLITGLLWREAADTGTVRLARFYAARARRLLPAAVTVLVGTCAASVLLLPPLQARSVIGEGIASALYVGNYRLAIQDTDYLATDATPSPLQHYWSLGVEEQFYLLWPALIIATAWVLARVAARTGRSLTGSVAPYAAVLAVLAAVSFAVSVVLTDDSPSWAFFSLPTRAWELAVGGLVALTAGMWRQLPGPSAAVVGWGGLGLIAVTCTQVGSSTPFPGTAALLPVLGTALVIGAGCATPDLGVGRFLSQPTMRSIGRLSYSWYLWHWPTLLLAPVLFGGDIGLAGRLAMVVMSLGLAILTLHLVENPARFAESLKESDKRSLAVGGALTATAVGVCLVLLMIRPVPTGVGVAAAPVAVTAGAQKAPNAVAPQPMSVRDQLMVAVNESTEPRPVPENLTPPLGAVAKPEVFVNGCVLSWRDVQQPDCVSGDVASPTTVALVGDSHAAMWQPALEPIAQKKHWRLQTFSKVLCPLMELPINSPYLGRAFTECEQWRGDVLAQLAQQRPALVVIDMSRRYGADFGFVSYDRAWLDGLTRLVQQLKASGTDVLVLSQVPDPPSTVPTCVSGHMDDATACAPARTDGLNDAGIAAEAAATTVGGGHYFELSDLFCTGERCPVIVGNTLVFRDDNHITTEYATALAPLVAEQVEQALRRG</sequence>
<evidence type="ECO:0000256" key="2">
    <source>
        <dbReference type="ARBA" id="ARBA00022475"/>
    </source>
</evidence>
<proteinExistence type="predicted"/>
<comment type="caution">
    <text evidence="11">The sequence shown here is derived from an EMBL/GenBank/DDBJ whole genome shotgun (WGS) entry which is preliminary data.</text>
</comment>
<feature type="transmembrane region" description="Helical" evidence="8">
    <location>
        <begin position="226"/>
        <end position="246"/>
    </location>
</feature>
<feature type="transmembrane region" description="Helical" evidence="8">
    <location>
        <begin position="200"/>
        <end position="220"/>
    </location>
</feature>
<dbReference type="Gene3D" id="3.40.50.1110">
    <property type="entry name" value="SGNH hydrolase"/>
    <property type="match status" value="1"/>
</dbReference>
<name>A0A2A7N687_MYCAG</name>
<feature type="transmembrane region" description="Helical" evidence="8">
    <location>
        <begin position="95"/>
        <end position="115"/>
    </location>
</feature>
<dbReference type="Proteomes" id="UP000220914">
    <property type="component" value="Unassembled WGS sequence"/>
</dbReference>
<dbReference type="InterPro" id="IPR043968">
    <property type="entry name" value="SGNH"/>
</dbReference>
<evidence type="ECO:0000256" key="8">
    <source>
        <dbReference type="SAM" id="Phobius"/>
    </source>
</evidence>
<feature type="transmembrane region" description="Helical" evidence="8">
    <location>
        <begin position="350"/>
        <end position="368"/>
    </location>
</feature>
<keyword evidence="12" id="KW-1185">Reference proteome</keyword>